<dbReference type="InterPro" id="IPR036525">
    <property type="entry name" value="Tubulin/FtsZ_GTPase_sf"/>
</dbReference>
<dbReference type="InterPro" id="IPR000158">
    <property type="entry name" value="Cell_div_FtsZ"/>
</dbReference>
<proteinExistence type="inferred from homology"/>
<keyword evidence="4 8" id="KW-0547">Nucleotide-binding</keyword>
<dbReference type="GO" id="GO:0005737">
    <property type="term" value="C:cytoplasm"/>
    <property type="evidence" value="ECO:0007669"/>
    <property type="project" value="UniProtKB-SubCell"/>
</dbReference>
<dbReference type="GO" id="GO:0032153">
    <property type="term" value="C:cell division site"/>
    <property type="evidence" value="ECO:0007669"/>
    <property type="project" value="UniProtKB-UniRule"/>
</dbReference>
<evidence type="ECO:0000256" key="2">
    <source>
        <dbReference type="ARBA" id="ARBA00022490"/>
    </source>
</evidence>
<feature type="domain" description="Tubulin/FtsZ 2-layer sandwich" evidence="13">
    <location>
        <begin position="210"/>
        <end position="327"/>
    </location>
</feature>
<feature type="binding site" evidence="8">
    <location>
        <begin position="111"/>
        <end position="113"/>
    </location>
    <ligand>
        <name>GTP</name>
        <dbReference type="ChEBI" id="CHEBI:37565"/>
    </ligand>
</feature>
<dbReference type="InterPro" id="IPR003008">
    <property type="entry name" value="Tubulin_FtsZ_GTPase"/>
</dbReference>
<dbReference type="Gene3D" id="3.30.1330.20">
    <property type="entry name" value="Tubulin/FtsZ, C-terminal domain"/>
    <property type="match status" value="1"/>
</dbReference>
<evidence type="ECO:0000256" key="9">
    <source>
        <dbReference type="NCBIfam" id="TIGR00065"/>
    </source>
</evidence>
<evidence type="ECO:0000259" key="13">
    <source>
        <dbReference type="SMART" id="SM00865"/>
    </source>
</evidence>
<dbReference type="Pfam" id="PF12327">
    <property type="entry name" value="FtsZ_C"/>
    <property type="match status" value="1"/>
</dbReference>
<dbReference type="InterPro" id="IPR024757">
    <property type="entry name" value="FtsZ_C"/>
</dbReference>
<dbReference type="SUPFAM" id="SSF55307">
    <property type="entry name" value="Tubulin C-terminal domain-like"/>
    <property type="match status" value="1"/>
</dbReference>
<evidence type="ECO:0000256" key="4">
    <source>
        <dbReference type="ARBA" id="ARBA00022741"/>
    </source>
</evidence>
<evidence type="ECO:0000259" key="12">
    <source>
        <dbReference type="SMART" id="SM00864"/>
    </source>
</evidence>
<dbReference type="Gene3D" id="3.40.50.1440">
    <property type="entry name" value="Tubulin/FtsZ, GTPase domain"/>
    <property type="match status" value="1"/>
</dbReference>
<feature type="binding site" evidence="8">
    <location>
        <position position="146"/>
    </location>
    <ligand>
        <name>GTP</name>
        <dbReference type="ChEBI" id="CHEBI:37565"/>
    </ligand>
</feature>
<feature type="binding site" evidence="8">
    <location>
        <begin position="24"/>
        <end position="28"/>
    </location>
    <ligand>
        <name>GTP</name>
        <dbReference type="ChEBI" id="CHEBI:37565"/>
    </ligand>
</feature>
<comment type="similarity">
    <text evidence="1 8 10">Belongs to the FtsZ family.</text>
</comment>
<keyword evidence="2 8" id="KW-0963">Cytoplasm</keyword>
<sequence length="355" mass="37316">MDDNNNNNNNNRGFATIKVFGVGGGGTNAVNRMIGAGVKGVEFWGVNTDQQALNVSLADHKLQLGEKLTRGLGAGSNPEVGQKAAEESKEHIKLALEGSDMVFLTAGMGGGTGTGASPVIAEVAKQMGCLTVGVVTKPFRFEGPVRISQAETGVALLKEKVDALIVIPNDKLLHVVEKKTSIIEAFKIADDVLRQGVKGISDLITVPGLINLDFADVRTIMFEAGSAMMGIGTGSGENRATEAAEAAISSPLLEETITGAKGVIFNVTGGSDLTLYEVNEAAEVIYNAVDPDANIIFGAVIDEKLQGDVVVTVIATGFKPSPKKEKENLPFMRPRQNKVASGPANENIELPPFMR</sequence>
<dbReference type="Proteomes" id="UP000231343">
    <property type="component" value="Unassembled WGS sequence"/>
</dbReference>
<keyword evidence="3 8" id="KW-0132">Cell division</keyword>
<evidence type="ECO:0000256" key="3">
    <source>
        <dbReference type="ARBA" id="ARBA00022618"/>
    </source>
</evidence>
<dbReference type="SMART" id="SM00864">
    <property type="entry name" value="Tubulin"/>
    <property type="match status" value="1"/>
</dbReference>
<dbReference type="PRINTS" id="PR00423">
    <property type="entry name" value="CELLDVISFTSZ"/>
</dbReference>
<evidence type="ECO:0000313" key="14">
    <source>
        <dbReference type="EMBL" id="PIS31080.1"/>
    </source>
</evidence>
<comment type="function">
    <text evidence="8 10">Essential cell division protein that forms a contractile ring structure (Z ring) at the future cell division site. The regulation of the ring assembly controls the timing and the location of cell division. One of the functions of the FtsZ ring is to recruit other cell division proteins to the septum to produce a new cell wall between the dividing cells. Binds GTP and shows GTPase activity.</text>
</comment>
<dbReference type="HAMAP" id="MF_00909">
    <property type="entry name" value="FtsZ"/>
    <property type="match status" value="1"/>
</dbReference>
<keyword evidence="6 8" id="KW-0717">Septation</keyword>
<keyword evidence="5 8" id="KW-0342">GTP-binding</keyword>
<feature type="binding site" evidence="8">
    <location>
        <position position="190"/>
    </location>
    <ligand>
        <name>GTP</name>
        <dbReference type="ChEBI" id="CHEBI:37565"/>
    </ligand>
</feature>
<dbReference type="SMART" id="SM00865">
    <property type="entry name" value="Tubulin_C"/>
    <property type="match status" value="1"/>
</dbReference>
<dbReference type="InterPro" id="IPR008280">
    <property type="entry name" value="Tub_FtsZ_C"/>
</dbReference>
<dbReference type="PROSITE" id="PS01135">
    <property type="entry name" value="FTSZ_2"/>
    <property type="match status" value="1"/>
</dbReference>
<reference evidence="14 15" key="1">
    <citation type="submission" date="2017-09" db="EMBL/GenBank/DDBJ databases">
        <title>Depth-based differentiation of microbial function through sediment-hosted aquifers and enrichment of novel symbionts in the deep terrestrial subsurface.</title>
        <authorList>
            <person name="Probst A.J."/>
            <person name="Ladd B."/>
            <person name="Jarett J.K."/>
            <person name="Geller-Mcgrath D.E."/>
            <person name="Sieber C.M."/>
            <person name="Emerson J.B."/>
            <person name="Anantharaman K."/>
            <person name="Thomas B.C."/>
            <person name="Malmstrom R."/>
            <person name="Stieglmeier M."/>
            <person name="Klingl A."/>
            <person name="Woyke T."/>
            <person name="Ryan C.M."/>
            <person name="Banfield J.F."/>
        </authorList>
    </citation>
    <scope>NUCLEOTIDE SEQUENCE [LARGE SCALE GENOMIC DNA]</scope>
    <source>
        <strain evidence="14">CG08_land_8_20_14_0_20_45_16</strain>
    </source>
</reference>
<dbReference type="PANTHER" id="PTHR30314:SF3">
    <property type="entry name" value="MITOCHONDRIAL DIVISION PROTEIN FSZA"/>
    <property type="match status" value="1"/>
</dbReference>
<evidence type="ECO:0000256" key="6">
    <source>
        <dbReference type="ARBA" id="ARBA00023210"/>
    </source>
</evidence>
<accession>A0A2H0Y2U6</accession>
<name>A0A2H0Y2U6_UNCSA</name>
<evidence type="ECO:0000256" key="11">
    <source>
        <dbReference type="SAM" id="MobiDB-lite"/>
    </source>
</evidence>
<dbReference type="GO" id="GO:0005525">
    <property type="term" value="F:GTP binding"/>
    <property type="evidence" value="ECO:0007669"/>
    <property type="project" value="UniProtKB-UniRule"/>
</dbReference>
<comment type="subcellular location">
    <subcellularLocation>
        <location evidence="8">Cytoplasm</location>
    </subcellularLocation>
    <text evidence="8">Assembles at midcell at the inner surface of the cytoplasmic membrane.</text>
</comment>
<dbReference type="EMBL" id="PEYM01000038">
    <property type="protein sequence ID" value="PIS31080.1"/>
    <property type="molecule type" value="Genomic_DNA"/>
</dbReference>
<dbReference type="SUPFAM" id="SSF52490">
    <property type="entry name" value="Tubulin nucleotide-binding domain-like"/>
    <property type="match status" value="1"/>
</dbReference>
<dbReference type="InterPro" id="IPR037103">
    <property type="entry name" value="Tubulin/FtsZ-like_C"/>
</dbReference>
<dbReference type="GO" id="GO:0042802">
    <property type="term" value="F:identical protein binding"/>
    <property type="evidence" value="ECO:0007669"/>
    <property type="project" value="UniProtKB-ARBA"/>
</dbReference>
<dbReference type="FunFam" id="3.40.50.1440:FF:000023">
    <property type="entry name" value="Cell division protein FtsZ"/>
    <property type="match status" value="1"/>
</dbReference>
<organism evidence="14 15">
    <name type="scientific">Candidatus Saganbacteria bacterium CG08_land_8_20_14_0_20_45_16</name>
    <dbReference type="NCBI Taxonomy" id="2014293"/>
    <lineage>
        <taxon>Bacteria</taxon>
        <taxon>Bacillati</taxon>
        <taxon>Saganbacteria</taxon>
    </lineage>
</organism>
<feature type="binding site" evidence="8">
    <location>
        <position position="142"/>
    </location>
    <ligand>
        <name>GTP</name>
        <dbReference type="ChEBI" id="CHEBI:37565"/>
    </ligand>
</feature>
<dbReference type="FunFam" id="3.30.1330.20:FF:000007">
    <property type="entry name" value="Cell division protein ftsZ, putative"/>
    <property type="match status" value="1"/>
</dbReference>
<evidence type="ECO:0000256" key="7">
    <source>
        <dbReference type="ARBA" id="ARBA00023306"/>
    </source>
</evidence>
<evidence type="ECO:0000256" key="10">
    <source>
        <dbReference type="RuleBase" id="RU000631"/>
    </source>
</evidence>
<gene>
    <name evidence="8" type="primary">ftsZ</name>
    <name evidence="14" type="ORF">COT42_01930</name>
</gene>
<keyword evidence="7 8" id="KW-0131">Cell cycle</keyword>
<feature type="domain" description="Tubulin/FtsZ GTPase" evidence="12">
    <location>
        <begin position="16"/>
        <end position="208"/>
    </location>
</feature>
<dbReference type="AlphaFoldDB" id="A0A2H0Y2U6"/>
<dbReference type="InterPro" id="IPR045061">
    <property type="entry name" value="FtsZ/CetZ"/>
</dbReference>
<dbReference type="GO" id="GO:0043093">
    <property type="term" value="P:FtsZ-dependent cytokinesis"/>
    <property type="evidence" value="ECO:0007669"/>
    <property type="project" value="UniProtKB-UniRule"/>
</dbReference>
<dbReference type="InterPro" id="IPR018316">
    <property type="entry name" value="Tubulin/FtsZ_2-layer-sand-dom"/>
</dbReference>
<comment type="subunit">
    <text evidence="8">Homodimer. Polymerizes to form a dynamic ring structure in a strictly GTP-dependent manner. Interacts directly with several other division proteins.</text>
</comment>
<dbReference type="PANTHER" id="PTHR30314">
    <property type="entry name" value="CELL DIVISION PROTEIN FTSZ-RELATED"/>
    <property type="match status" value="1"/>
</dbReference>
<dbReference type="InterPro" id="IPR020805">
    <property type="entry name" value="Cell_div_FtsZ_CS"/>
</dbReference>
<dbReference type="NCBIfam" id="TIGR00065">
    <property type="entry name" value="ftsZ"/>
    <property type="match status" value="1"/>
</dbReference>
<dbReference type="GO" id="GO:0051258">
    <property type="term" value="P:protein polymerization"/>
    <property type="evidence" value="ECO:0007669"/>
    <property type="project" value="UniProtKB-UniRule"/>
</dbReference>
<evidence type="ECO:0000256" key="1">
    <source>
        <dbReference type="ARBA" id="ARBA00009690"/>
    </source>
</evidence>
<dbReference type="PROSITE" id="PS01134">
    <property type="entry name" value="FTSZ_1"/>
    <property type="match status" value="1"/>
</dbReference>
<dbReference type="GO" id="GO:0000917">
    <property type="term" value="P:division septum assembly"/>
    <property type="evidence" value="ECO:0007669"/>
    <property type="project" value="UniProtKB-KW"/>
</dbReference>
<evidence type="ECO:0000313" key="15">
    <source>
        <dbReference type="Proteomes" id="UP000231343"/>
    </source>
</evidence>
<dbReference type="CDD" id="cd02201">
    <property type="entry name" value="FtsZ_type1"/>
    <property type="match status" value="1"/>
</dbReference>
<dbReference type="GO" id="GO:0003924">
    <property type="term" value="F:GTPase activity"/>
    <property type="evidence" value="ECO:0007669"/>
    <property type="project" value="UniProtKB-UniRule"/>
</dbReference>
<comment type="caution">
    <text evidence="14">The sequence shown here is derived from an EMBL/GenBank/DDBJ whole genome shotgun (WGS) entry which is preliminary data.</text>
</comment>
<protein>
    <recommendedName>
        <fullName evidence="8 9">Cell division protein FtsZ</fullName>
    </recommendedName>
</protein>
<feature type="region of interest" description="Disordered" evidence="11">
    <location>
        <begin position="335"/>
        <end position="355"/>
    </location>
</feature>
<evidence type="ECO:0000256" key="5">
    <source>
        <dbReference type="ARBA" id="ARBA00023134"/>
    </source>
</evidence>
<evidence type="ECO:0000256" key="8">
    <source>
        <dbReference type="HAMAP-Rule" id="MF_00909"/>
    </source>
</evidence>
<dbReference type="Pfam" id="PF00091">
    <property type="entry name" value="Tubulin"/>
    <property type="match status" value="1"/>
</dbReference>